<dbReference type="Gene3D" id="3.40.630.20">
    <property type="entry name" value="Peptidase C15, pyroglutamyl peptidase I-like"/>
    <property type="match status" value="1"/>
</dbReference>
<proteinExistence type="inferred from homology"/>
<gene>
    <name evidence="5" type="ORF">DBRI00130_LOCUS43271</name>
</gene>
<keyword evidence="2" id="KW-0645">Protease</keyword>
<dbReference type="FunFam" id="3.40.630.20:FF:000003">
    <property type="entry name" value="Pyrrolidone-carboxylate peptidase isoform A"/>
    <property type="match status" value="1"/>
</dbReference>
<organism evidence="5">
    <name type="scientific">Ditylum brightwellii</name>
    <dbReference type="NCBI Taxonomy" id="49249"/>
    <lineage>
        <taxon>Eukaryota</taxon>
        <taxon>Sar</taxon>
        <taxon>Stramenopiles</taxon>
        <taxon>Ochrophyta</taxon>
        <taxon>Bacillariophyta</taxon>
        <taxon>Mediophyceae</taxon>
        <taxon>Lithodesmiophycidae</taxon>
        <taxon>Lithodesmiales</taxon>
        <taxon>Lithodesmiaceae</taxon>
        <taxon>Ditylum</taxon>
    </lineage>
</organism>
<evidence type="ECO:0000256" key="2">
    <source>
        <dbReference type="ARBA" id="ARBA00022670"/>
    </source>
</evidence>
<dbReference type="GO" id="GO:0006508">
    <property type="term" value="P:proteolysis"/>
    <property type="evidence" value="ECO:0007669"/>
    <property type="project" value="UniProtKB-KW"/>
</dbReference>
<reference evidence="5" key="1">
    <citation type="submission" date="2021-01" db="EMBL/GenBank/DDBJ databases">
        <authorList>
            <person name="Corre E."/>
            <person name="Pelletier E."/>
            <person name="Niang G."/>
            <person name="Scheremetjew M."/>
            <person name="Finn R."/>
            <person name="Kale V."/>
            <person name="Holt S."/>
            <person name="Cochrane G."/>
            <person name="Meng A."/>
            <person name="Brown T."/>
            <person name="Cohen L."/>
        </authorList>
    </citation>
    <scope>NUCLEOTIDE SEQUENCE</scope>
    <source>
        <strain evidence="5">GSO104</strain>
    </source>
</reference>
<keyword evidence="3" id="KW-0378">Hydrolase</keyword>
<dbReference type="Pfam" id="PF01470">
    <property type="entry name" value="Peptidase_C15"/>
    <property type="match status" value="1"/>
</dbReference>
<dbReference type="SUPFAM" id="SSF53182">
    <property type="entry name" value="Pyrrolidone carboxyl peptidase (pyroglutamate aminopeptidase)"/>
    <property type="match status" value="1"/>
</dbReference>
<dbReference type="InterPro" id="IPR036440">
    <property type="entry name" value="Peptidase_C15-like_sf"/>
</dbReference>
<keyword evidence="4" id="KW-0788">Thiol protease</keyword>
<dbReference type="PANTHER" id="PTHR23402:SF1">
    <property type="entry name" value="PYROGLUTAMYL-PEPTIDASE I"/>
    <property type="match status" value="1"/>
</dbReference>
<dbReference type="EMBL" id="HBNS01060129">
    <property type="protein sequence ID" value="CAE4666798.1"/>
    <property type="molecule type" value="Transcribed_RNA"/>
</dbReference>
<name>A0A7S4WEB6_9STRA</name>
<protein>
    <recommendedName>
        <fullName evidence="6">Pyroglutamyl-peptidase I</fullName>
    </recommendedName>
</protein>
<dbReference type="AlphaFoldDB" id="A0A7S4WEB6"/>
<dbReference type="InterPro" id="IPR016125">
    <property type="entry name" value="Peptidase_C15-like"/>
</dbReference>
<evidence type="ECO:0000256" key="4">
    <source>
        <dbReference type="ARBA" id="ARBA00022807"/>
    </source>
</evidence>
<sequence length="256" mass="29386">MATTTTEEKDKAKNENNNDIPSISFYITGFGKFGGIENNPTTTIVQTLQEEYKNGNPKLQNIKHFSIVKVAASSATEEVDHIMQLIEQEKKKHAVILHLGVNPRIGQNPAFQLEKNAYNEANFRIPDEESFQPRNETIDPTHPDLGFKWSTDLNVKVLQDRLAHKGFFDVCTSGDAGRFVCNYIYFRSLNAVQQYYAAQSSEKEEDVVKIHVLFVHVPKFEGIPQEIQVDFSKELIDLIQEMIVEKEEKKRRKKLR</sequence>
<dbReference type="PANTHER" id="PTHR23402">
    <property type="entry name" value="PROTEASE FAMILY C15 PYROGLUTAMYL-PEPTIDASE I-RELATED"/>
    <property type="match status" value="1"/>
</dbReference>
<comment type="similarity">
    <text evidence="1">Belongs to the peptidase C15 family.</text>
</comment>
<evidence type="ECO:0000256" key="1">
    <source>
        <dbReference type="ARBA" id="ARBA00006641"/>
    </source>
</evidence>
<accession>A0A7S4WEB6</accession>
<evidence type="ECO:0000256" key="3">
    <source>
        <dbReference type="ARBA" id="ARBA00022801"/>
    </source>
</evidence>
<evidence type="ECO:0008006" key="6">
    <source>
        <dbReference type="Google" id="ProtNLM"/>
    </source>
</evidence>
<dbReference type="GO" id="GO:0008234">
    <property type="term" value="F:cysteine-type peptidase activity"/>
    <property type="evidence" value="ECO:0007669"/>
    <property type="project" value="UniProtKB-KW"/>
</dbReference>
<evidence type="ECO:0000313" key="5">
    <source>
        <dbReference type="EMBL" id="CAE4666798.1"/>
    </source>
</evidence>